<organism evidence="4 5">
    <name type="scientific">Polychaeton citri CBS 116435</name>
    <dbReference type="NCBI Taxonomy" id="1314669"/>
    <lineage>
        <taxon>Eukaryota</taxon>
        <taxon>Fungi</taxon>
        <taxon>Dikarya</taxon>
        <taxon>Ascomycota</taxon>
        <taxon>Pezizomycotina</taxon>
        <taxon>Dothideomycetes</taxon>
        <taxon>Dothideomycetidae</taxon>
        <taxon>Capnodiales</taxon>
        <taxon>Capnodiaceae</taxon>
        <taxon>Polychaeton</taxon>
    </lineage>
</organism>
<keyword evidence="2" id="KW-0041">Annexin</keyword>
<sequence>MSTLRPDDSVRRSRSKSPSGRDRDRDRDRSRSRSAVRSSKKESSPPKKPSSSKHSSSADKASKSSRSSTSSSAKYEVRAPNGNSTSSSKRDTYSGSYYAPPPAAPQAQPQPQYAPPPPSGLPYPADNGFTMGGYTDFPPEERPGYVPPTRMPYPDDASDSSGDEDLAYGDRSTMSRVSRNSSYSGSYAPGYQAKPPAEQTPAAYRYAPQAPPGASSTYSVKPSAPSQPGYQYAKPPDKITYTTKPSNAPRTTASVSSTPHAQFAGQDPSTYSHNAYSRDARIVDITPGVESRKPSTASSKSNRASLSLQTPGLSQRMDRLSVSGNRPDVKGLGGGMPPPSPLLEPYHGTYQSLSPMPLAIRTGDSDVESLPPLSPIGSRASSPVPSAMRKPGDPKKPKKSVKLYDPEEDTKKIAAALNHHHRIDTDAICDVLPPLNHERIMELRKEYKNQVKIQGKGINLSKHIKMKLTGNFGKAAYVTSLGKWESEGYWANFWYQSHSARRELLIESLMGRTNREVQEIKREFSDKRYADSLVNCMEKELKMDKFRTAVLMVLEERRQEEQDIYPREYVDRDVDILAKCLRAPEGGESAMLEIIVRRSDAHLKDVLRSYEVVYGENFARSALKKSNNLVGEVVAHILNGVINKPARDAMLLYHAIRDIGDKNRNEELRYELLVSRLIRIHWDRMHLHRVKKTFYEKYGVHIEEAIEDATNGDFMIFMCELCQVK</sequence>
<dbReference type="GO" id="GO:0005737">
    <property type="term" value="C:cytoplasm"/>
    <property type="evidence" value="ECO:0007669"/>
    <property type="project" value="TreeGrafter"/>
</dbReference>
<dbReference type="GO" id="GO:0005544">
    <property type="term" value="F:calcium-dependent phospholipid binding"/>
    <property type="evidence" value="ECO:0007669"/>
    <property type="project" value="InterPro"/>
</dbReference>
<dbReference type="PROSITE" id="PS51897">
    <property type="entry name" value="ANNEXIN_2"/>
    <property type="match status" value="1"/>
</dbReference>
<feature type="region of interest" description="Disordered" evidence="3">
    <location>
        <begin position="364"/>
        <end position="403"/>
    </location>
</feature>
<feature type="compositionally biased region" description="Polar residues" evidence="3">
    <location>
        <begin position="215"/>
        <end position="229"/>
    </location>
</feature>
<dbReference type="AlphaFoldDB" id="A0A9P4QCD5"/>
<dbReference type="GO" id="GO:0001786">
    <property type="term" value="F:phosphatidylserine binding"/>
    <property type="evidence" value="ECO:0007669"/>
    <property type="project" value="TreeGrafter"/>
</dbReference>
<dbReference type="EMBL" id="MU003770">
    <property type="protein sequence ID" value="KAF2724637.1"/>
    <property type="molecule type" value="Genomic_DNA"/>
</dbReference>
<feature type="compositionally biased region" description="Polar residues" evidence="3">
    <location>
        <begin position="294"/>
        <end position="313"/>
    </location>
</feature>
<dbReference type="InterPro" id="IPR037104">
    <property type="entry name" value="Annexin_sf"/>
</dbReference>
<dbReference type="GO" id="GO:0005509">
    <property type="term" value="F:calcium ion binding"/>
    <property type="evidence" value="ECO:0007669"/>
    <property type="project" value="InterPro"/>
</dbReference>
<evidence type="ECO:0000256" key="1">
    <source>
        <dbReference type="ARBA" id="ARBA00022737"/>
    </source>
</evidence>
<name>A0A9P4QCD5_9PEZI</name>
<dbReference type="PANTHER" id="PTHR10502:SF107">
    <property type="entry name" value="ANNEXIN ANXC4 (AFU_ORTHOLOGUE AFUA_3G07020)"/>
    <property type="match status" value="1"/>
</dbReference>
<evidence type="ECO:0000256" key="2">
    <source>
        <dbReference type="ARBA" id="ARBA00023216"/>
    </source>
</evidence>
<gene>
    <name evidence="4" type="ORF">K431DRAFT_261657</name>
</gene>
<evidence type="ECO:0000256" key="3">
    <source>
        <dbReference type="SAM" id="MobiDB-lite"/>
    </source>
</evidence>
<feature type="compositionally biased region" description="Basic and acidic residues" evidence="3">
    <location>
        <begin position="19"/>
        <end position="31"/>
    </location>
</feature>
<evidence type="ECO:0000313" key="4">
    <source>
        <dbReference type="EMBL" id="KAF2724637.1"/>
    </source>
</evidence>
<dbReference type="GO" id="GO:0012506">
    <property type="term" value="C:vesicle membrane"/>
    <property type="evidence" value="ECO:0007669"/>
    <property type="project" value="TreeGrafter"/>
</dbReference>
<dbReference type="Proteomes" id="UP000799441">
    <property type="component" value="Unassembled WGS sequence"/>
</dbReference>
<reference evidence="4" key="1">
    <citation type="journal article" date="2020" name="Stud. Mycol.">
        <title>101 Dothideomycetes genomes: a test case for predicting lifestyles and emergence of pathogens.</title>
        <authorList>
            <person name="Haridas S."/>
            <person name="Albert R."/>
            <person name="Binder M."/>
            <person name="Bloem J."/>
            <person name="Labutti K."/>
            <person name="Salamov A."/>
            <person name="Andreopoulos B."/>
            <person name="Baker S."/>
            <person name="Barry K."/>
            <person name="Bills G."/>
            <person name="Bluhm B."/>
            <person name="Cannon C."/>
            <person name="Castanera R."/>
            <person name="Culley D."/>
            <person name="Daum C."/>
            <person name="Ezra D."/>
            <person name="Gonzalez J."/>
            <person name="Henrissat B."/>
            <person name="Kuo A."/>
            <person name="Liang C."/>
            <person name="Lipzen A."/>
            <person name="Lutzoni F."/>
            <person name="Magnuson J."/>
            <person name="Mondo S."/>
            <person name="Nolan M."/>
            <person name="Ohm R."/>
            <person name="Pangilinan J."/>
            <person name="Park H.-J."/>
            <person name="Ramirez L."/>
            <person name="Alfaro M."/>
            <person name="Sun H."/>
            <person name="Tritt A."/>
            <person name="Yoshinaga Y."/>
            <person name="Zwiers L.-H."/>
            <person name="Turgeon B."/>
            <person name="Goodwin S."/>
            <person name="Spatafora J."/>
            <person name="Crous P."/>
            <person name="Grigoriev I."/>
        </authorList>
    </citation>
    <scope>NUCLEOTIDE SEQUENCE</scope>
    <source>
        <strain evidence="4">CBS 116435</strain>
    </source>
</reference>
<accession>A0A9P4QCD5</accession>
<keyword evidence="1" id="KW-0677">Repeat</keyword>
<feature type="compositionally biased region" description="Low complexity" evidence="3">
    <location>
        <begin position="63"/>
        <end position="74"/>
    </location>
</feature>
<feature type="compositionally biased region" description="Pro residues" evidence="3">
    <location>
        <begin position="112"/>
        <end position="121"/>
    </location>
</feature>
<feature type="compositionally biased region" description="Polar residues" evidence="3">
    <location>
        <begin position="240"/>
        <end position="260"/>
    </location>
</feature>
<feature type="compositionally biased region" description="Basic and acidic residues" evidence="3">
    <location>
        <begin position="1"/>
        <end position="11"/>
    </location>
</feature>
<dbReference type="Gene3D" id="1.10.220.10">
    <property type="entry name" value="Annexin"/>
    <property type="match status" value="4"/>
</dbReference>
<dbReference type="InterPro" id="IPR018502">
    <property type="entry name" value="Annexin_repeat"/>
</dbReference>
<dbReference type="PANTHER" id="PTHR10502">
    <property type="entry name" value="ANNEXIN"/>
    <property type="match status" value="1"/>
</dbReference>
<feature type="compositionally biased region" description="Acidic residues" evidence="3">
    <location>
        <begin position="156"/>
        <end position="167"/>
    </location>
</feature>
<dbReference type="SUPFAM" id="SSF47874">
    <property type="entry name" value="Annexin"/>
    <property type="match status" value="1"/>
</dbReference>
<comment type="caution">
    <text evidence="4">The sequence shown here is derived from an EMBL/GenBank/DDBJ whole genome shotgun (WGS) entry which is preliminary data.</text>
</comment>
<dbReference type="GO" id="GO:0005886">
    <property type="term" value="C:plasma membrane"/>
    <property type="evidence" value="ECO:0007669"/>
    <property type="project" value="TreeGrafter"/>
</dbReference>
<keyword evidence="5" id="KW-1185">Reference proteome</keyword>
<feature type="compositionally biased region" description="Low complexity" evidence="3">
    <location>
        <begin position="171"/>
        <end position="186"/>
    </location>
</feature>
<dbReference type="GO" id="GO:0005634">
    <property type="term" value="C:nucleus"/>
    <property type="evidence" value="ECO:0007669"/>
    <property type="project" value="TreeGrafter"/>
</dbReference>
<evidence type="ECO:0000313" key="5">
    <source>
        <dbReference type="Proteomes" id="UP000799441"/>
    </source>
</evidence>
<proteinExistence type="predicted"/>
<feature type="region of interest" description="Disordered" evidence="3">
    <location>
        <begin position="1"/>
        <end position="333"/>
    </location>
</feature>
<feature type="compositionally biased region" description="Low complexity" evidence="3">
    <location>
        <begin position="201"/>
        <end position="214"/>
    </location>
</feature>
<protein>
    <submittedName>
        <fullName evidence="4">Annexin</fullName>
    </submittedName>
</protein>
<dbReference type="OrthoDB" id="2134400at2759"/>